<evidence type="ECO:0000256" key="3">
    <source>
        <dbReference type="SAM" id="SignalP"/>
    </source>
</evidence>
<evidence type="ECO:0000313" key="5">
    <source>
        <dbReference type="Proteomes" id="UP000198406"/>
    </source>
</evidence>
<comment type="similarity">
    <text evidence="1">Belongs to the mTERF family.</text>
</comment>
<dbReference type="GO" id="GO:0003676">
    <property type="term" value="F:nucleic acid binding"/>
    <property type="evidence" value="ECO:0007669"/>
    <property type="project" value="InterPro"/>
</dbReference>
<evidence type="ECO:0000256" key="1">
    <source>
        <dbReference type="ARBA" id="ARBA00007692"/>
    </source>
</evidence>
<evidence type="ECO:0000256" key="2">
    <source>
        <dbReference type="ARBA" id="ARBA00022946"/>
    </source>
</evidence>
<gene>
    <name evidence="4" type="ORF">FisN_3Hh406</name>
</gene>
<dbReference type="SMART" id="SM00733">
    <property type="entry name" value="Mterf"/>
    <property type="match status" value="6"/>
</dbReference>
<dbReference type="InParanoid" id="A0A1Z5JQ32"/>
<keyword evidence="5" id="KW-1185">Reference proteome</keyword>
<feature type="chain" id="PRO_5012893603" description="mTERF domain-containing protein, mitochondrial" evidence="3">
    <location>
        <begin position="18"/>
        <end position="527"/>
    </location>
</feature>
<comment type="caution">
    <text evidence="4">The sequence shown here is derived from an EMBL/GenBank/DDBJ whole genome shotgun (WGS) entry which is preliminary data.</text>
</comment>
<dbReference type="InterPro" id="IPR038538">
    <property type="entry name" value="MTERF_sf"/>
</dbReference>
<dbReference type="PANTHER" id="PTHR13068">
    <property type="entry name" value="CGI-12 PROTEIN-RELATED"/>
    <property type="match status" value="1"/>
</dbReference>
<protein>
    <recommendedName>
        <fullName evidence="6">mTERF domain-containing protein, mitochondrial</fullName>
    </recommendedName>
</protein>
<dbReference type="EMBL" id="BDSP01000102">
    <property type="protein sequence ID" value="GAX16114.1"/>
    <property type="molecule type" value="Genomic_DNA"/>
</dbReference>
<keyword evidence="3" id="KW-0732">Signal</keyword>
<dbReference type="Proteomes" id="UP000198406">
    <property type="component" value="Unassembled WGS sequence"/>
</dbReference>
<sequence>MWLRWVVFLIFPSSTLVKSFLLIRGHRYAHTRTVALEEQLQKTHHKNTRTNHKVRGLLDHVLNRLHQEWDETKWSRLRNYLYRSQEKLTEEQVKNVLDFLLQHLDETDAALVLQQSPRILRKNAKTSLEPTYQFLKDLYGESLLSVALKRNPDLLLTRGAGYDGGVLELVEVFLAEELALSQRQIATIKKDFPVLFQTPVSKLLSTVYLFRTRMEHQTHEQATVAIAKMMLLHPQIFILSVESIEHRIEFLVKECGLDTDSIVRNAGFLLGLSIEENLEPKLKLLSAYIPNREMLATALKSHPQILGLAQDTLQAKFSYFDRIDADCFGTNSVLTADDSLASRILLRATPVLSLSLEKNIIPKIEFLAKVWGIESLDTSPRSPRLSLSEQLRQYPSILSLSLGGNIRPTVEFYNRTSYIELDSSWRLQPWSISLRGRDLAASLSNRLLPRWHFFHSKLFSKEDSNAQRAMQKGLPLHILVSATDTTFCDEFNFDATEYSVFKREAIPRLKFSSQFDTWVKTGRPIDV</sequence>
<proteinExistence type="inferred from homology"/>
<dbReference type="Gene3D" id="1.25.70.10">
    <property type="entry name" value="Transcription termination factor 3, mitochondrial"/>
    <property type="match status" value="2"/>
</dbReference>
<dbReference type="OrthoDB" id="637682at2759"/>
<name>A0A1Z5JQ32_FISSO</name>
<organism evidence="4 5">
    <name type="scientific">Fistulifera solaris</name>
    <name type="common">Oleaginous diatom</name>
    <dbReference type="NCBI Taxonomy" id="1519565"/>
    <lineage>
        <taxon>Eukaryota</taxon>
        <taxon>Sar</taxon>
        <taxon>Stramenopiles</taxon>
        <taxon>Ochrophyta</taxon>
        <taxon>Bacillariophyta</taxon>
        <taxon>Bacillariophyceae</taxon>
        <taxon>Bacillariophycidae</taxon>
        <taxon>Naviculales</taxon>
        <taxon>Naviculaceae</taxon>
        <taxon>Fistulifera</taxon>
    </lineage>
</organism>
<evidence type="ECO:0008006" key="6">
    <source>
        <dbReference type="Google" id="ProtNLM"/>
    </source>
</evidence>
<reference evidence="4 5" key="1">
    <citation type="journal article" date="2015" name="Plant Cell">
        <title>Oil accumulation by the oleaginous diatom Fistulifera solaris as revealed by the genome and transcriptome.</title>
        <authorList>
            <person name="Tanaka T."/>
            <person name="Maeda Y."/>
            <person name="Veluchamy A."/>
            <person name="Tanaka M."/>
            <person name="Abida H."/>
            <person name="Marechal E."/>
            <person name="Bowler C."/>
            <person name="Muto M."/>
            <person name="Sunaga Y."/>
            <person name="Tanaka M."/>
            <person name="Yoshino T."/>
            <person name="Taniguchi T."/>
            <person name="Fukuda Y."/>
            <person name="Nemoto M."/>
            <person name="Matsumoto M."/>
            <person name="Wong P.S."/>
            <person name="Aburatani S."/>
            <person name="Fujibuchi W."/>
        </authorList>
    </citation>
    <scope>NUCLEOTIDE SEQUENCE [LARGE SCALE GENOMIC DNA]</scope>
    <source>
        <strain evidence="4 5">JPCC DA0580</strain>
    </source>
</reference>
<dbReference type="AlphaFoldDB" id="A0A1Z5JQ32"/>
<accession>A0A1Z5JQ32</accession>
<evidence type="ECO:0000313" key="4">
    <source>
        <dbReference type="EMBL" id="GAX16114.1"/>
    </source>
</evidence>
<dbReference type="PANTHER" id="PTHR13068:SF112">
    <property type="entry name" value="TRANSCRIPTION TERMINATION FACTOR 3, MITOCHONDRIAL"/>
    <property type="match status" value="1"/>
</dbReference>
<keyword evidence="2" id="KW-0809">Transit peptide</keyword>
<dbReference type="InterPro" id="IPR003690">
    <property type="entry name" value="MTERF"/>
</dbReference>
<feature type="signal peptide" evidence="3">
    <location>
        <begin position="1"/>
        <end position="17"/>
    </location>
</feature>